<dbReference type="InterPro" id="IPR001845">
    <property type="entry name" value="HTH_ArsR_DNA-bd_dom"/>
</dbReference>
<evidence type="ECO:0000313" key="2">
    <source>
        <dbReference type="EMBL" id="GAA5136460.1"/>
    </source>
</evidence>
<gene>
    <name evidence="2" type="ORF">GCM10023320_67620</name>
</gene>
<dbReference type="InterPro" id="IPR036390">
    <property type="entry name" value="WH_DNA-bd_sf"/>
</dbReference>
<dbReference type="PRINTS" id="PR00778">
    <property type="entry name" value="HTHARSR"/>
</dbReference>
<dbReference type="Pfam" id="PF01022">
    <property type="entry name" value="HTH_5"/>
    <property type="match status" value="1"/>
</dbReference>
<dbReference type="RefSeq" id="WP_345610804.1">
    <property type="nucleotide sequence ID" value="NZ_BAABJO010000034.1"/>
</dbReference>
<dbReference type="SMART" id="SM00418">
    <property type="entry name" value="HTH_ARSR"/>
    <property type="match status" value="1"/>
</dbReference>
<organism evidence="2 3">
    <name type="scientific">Pseudonocardia adelaidensis</name>
    <dbReference type="NCBI Taxonomy" id="648754"/>
    <lineage>
        <taxon>Bacteria</taxon>
        <taxon>Bacillati</taxon>
        <taxon>Actinomycetota</taxon>
        <taxon>Actinomycetes</taxon>
        <taxon>Pseudonocardiales</taxon>
        <taxon>Pseudonocardiaceae</taxon>
        <taxon>Pseudonocardia</taxon>
    </lineage>
</organism>
<dbReference type="InterPro" id="IPR011991">
    <property type="entry name" value="ArsR-like_HTH"/>
</dbReference>
<feature type="domain" description="HTH arsR-type" evidence="1">
    <location>
        <begin position="2"/>
        <end position="97"/>
    </location>
</feature>
<evidence type="ECO:0000313" key="3">
    <source>
        <dbReference type="Proteomes" id="UP001500804"/>
    </source>
</evidence>
<name>A0ABP9NXN9_9PSEU</name>
<dbReference type="PANTHER" id="PTHR39168:SF1">
    <property type="entry name" value="TRANSCRIPTIONAL REGULATORY PROTEIN"/>
    <property type="match status" value="1"/>
</dbReference>
<evidence type="ECO:0000259" key="1">
    <source>
        <dbReference type="PROSITE" id="PS50987"/>
    </source>
</evidence>
<dbReference type="EMBL" id="BAABJO010000034">
    <property type="protein sequence ID" value="GAA5136460.1"/>
    <property type="molecule type" value="Genomic_DNA"/>
</dbReference>
<dbReference type="PANTHER" id="PTHR39168">
    <property type="entry name" value="TRANSCRIPTIONAL REGULATOR-RELATED"/>
    <property type="match status" value="1"/>
</dbReference>
<dbReference type="InterPro" id="IPR036388">
    <property type="entry name" value="WH-like_DNA-bd_sf"/>
</dbReference>
<dbReference type="PROSITE" id="PS50987">
    <property type="entry name" value="HTH_ARSR_2"/>
    <property type="match status" value="1"/>
</dbReference>
<dbReference type="Proteomes" id="UP001500804">
    <property type="component" value="Unassembled WGS sequence"/>
</dbReference>
<dbReference type="SUPFAM" id="SSF46785">
    <property type="entry name" value="Winged helix' DNA-binding domain"/>
    <property type="match status" value="1"/>
</dbReference>
<protein>
    <submittedName>
        <fullName evidence="2">Metalloregulator ArsR/SmtB family transcription factor</fullName>
    </submittedName>
</protein>
<sequence length="252" mass="27264">MTQTRGERDVAAVARLFGDPARARILMALADGRSLAASVLADEAGVSPSATSGHLAQLREADLVTVERSGRHRYHRLARSEVAEALEALATLAPAQPIRSLRQHTRAAALRQARTCYDHLAGRTGVEVTAALVSRGALATTDGVPDTRRRDADALSKPLPTHPYRLGPEAAPVLGALGVDLVELRARPSRRPLLRFCLDWSEQRHHLGGRLGAALLTVFVDRGWVTTTRRRRVLDVTEDGARALHDTLGITV</sequence>
<accession>A0ABP9NXN9</accession>
<dbReference type="Gene3D" id="1.10.10.10">
    <property type="entry name" value="Winged helix-like DNA-binding domain superfamily/Winged helix DNA-binding domain"/>
    <property type="match status" value="1"/>
</dbReference>
<dbReference type="NCBIfam" id="NF033788">
    <property type="entry name" value="HTH_metalloreg"/>
    <property type="match status" value="1"/>
</dbReference>
<reference evidence="3" key="1">
    <citation type="journal article" date="2019" name="Int. J. Syst. Evol. Microbiol.">
        <title>The Global Catalogue of Microorganisms (GCM) 10K type strain sequencing project: providing services to taxonomists for standard genome sequencing and annotation.</title>
        <authorList>
            <consortium name="The Broad Institute Genomics Platform"/>
            <consortium name="The Broad Institute Genome Sequencing Center for Infectious Disease"/>
            <person name="Wu L."/>
            <person name="Ma J."/>
        </authorList>
    </citation>
    <scope>NUCLEOTIDE SEQUENCE [LARGE SCALE GENOMIC DNA]</scope>
    <source>
        <strain evidence="3">JCM 18302</strain>
    </source>
</reference>
<proteinExistence type="predicted"/>
<keyword evidence="3" id="KW-1185">Reference proteome</keyword>
<dbReference type="CDD" id="cd00090">
    <property type="entry name" value="HTH_ARSR"/>
    <property type="match status" value="1"/>
</dbReference>
<dbReference type="InterPro" id="IPR052543">
    <property type="entry name" value="HTH_Metal-responsive_Reg"/>
</dbReference>
<comment type="caution">
    <text evidence="2">The sequence shown here is derived from an EMBL/GenBank/DDBJ whole genome shotgun (WGS) entry which is preliminary data.</text>
</comment>